<dbReference type="Pfam" id="PF00144">
    <property type="entry name" value="Beta-lactamase"/>
    <property type="match status" value="1"/>
</dbReference>
<dbReference type="InterPro" id="IPR050789">
    <property type="entry name" value="Diverse_Enzym_Activities"/>
</dbReference>
<dbReference type="Gene3D" id="3.40.710.10">
    <property type="entry name" value="DD-peptidase/beta-lactamase superfamily"/>
    <property type="match status" value="1"/>
</dbReference>
<dbReference type="PANTHER" id="PTHR43283">
    <property type="entry name" value="BETA-LACTAMASE-RELATED"/>
    <property type="match status" value="1"/>
</dbReference>
<evidence type="ECO:0000313" key="2">
    <source>
        <dbReference type="EMBL" id="GIQ68072.1"/>
    </source>
</evidence>
<dbReference type="RefSeq" id="WP_213410691.1">
    <property type="nucleotide sequence ID" value="NZ_BOVK01000012.1"/>
</dbReference>
<keyword evidence="3" id="KW-1185">Reference proteome</keyword>
<feature type="domain" description="Beta-lactamase-related" evidence="1">
    <location>
        <begin position="77"/>
        <end position="347"/>
    </location>
</feature>
<gene>
    <name evidence="2" type="ORF">XYCOK13_08960</name>
</gene>
<name>A0A8J4GZF7_9BACL</name>
<dbReference type="PANTHER" id="PTHR43283:SF7">
    <property type="entry name" value="BETA-LACTAMASE-RELATED DOMAIN-CONTAINING PROTEIN"/>
    <property type="match status" value="1"/>
</dbReference>
<evidence type="ECO:0000259" key="1">
    <source>
        <dbReference type="Pfam" id="PF00144"/>
    </source>
</evidence>
<comment type="caution">
    <text evidence="2">The sequence shown here is derived from an EMBL/GenBank/DDBJ whole genome shotgun (WGS) entry which is preliminary data.</text>
</comment>
<protein>
    <submittedName>
        <fullName evidence="2">Serine hydrolase</fullName>
    </submittedName>
</protein>
<sequence>MRIWMEALHRSHKRSALGVWLLVAVALSSCGNQTPSASTTPVEPFWQSADSAQDVLDKEELARIEEAIAQFGGKINSVLMMRNGQLIYEQYFHQTSADTPYRVYSVSKSILSALVGIAIQEGYLSGTDQRIAELLPKRFEGRSEPELKQLTVEHLLTMTGGLQAIDPIISEWYRSRSWVDFVLDQPVLAEPGTRFDYNTGLTHLLSAVLTEAAGVSTKELADRHLFGPMQIENYVWEKDAEGYYVGGTALSMTTRDMAKFGYLYLNRGRWEGEPLIPEEWIEQSLTPRPASPDYGYLFWLEELEDSSERKLQTYEANGYGGQHIRIVPALGAVIVVTSNPSVSPANADRLIDEYLVPALAEHPPKVLKPVRRLAQWPAPQMITAWADRWL</sequence>
<dbReference type="PROSITE" id="PS51257">
    <property type="entry name" value="PROKAR_LIPOPROTEIN"/>
    <property type="match status" value="1"/>
</dbReference>
<dbReference type="SUPFAM" id="SSF56601">
    <property type="entry name" value="beta-lactamase/transpeptidase-like"/>
    <property type="match status" value="1"/>
</dbReference>
<keyword evidence="2" id="KW-0378">Hydrolase</keyword>
<proteinExistence type="predicted"/>
<dbReference type="InterPro" id="IPR001466">
    <property type="entry name" value="Beta-lactam-related"/>
</dbReference>
<organism evidence="2 3">
    <name type="scientific">Xylanibacillus composti</name>
    <dbReference type="NCBI Taxonomy" id="1572762"/>
    <lineage>
        <taxon>Bacteria</taxon>
        <taxon>Bacillati</taxon>
        <taxon>Bacillota</taxon>
        <taxon>Bacilli</taxon>
        <taxon>Bacillales</taxon>
        <taxon>Paenibacillaceae</taxon>
        <taxon>Xylanibacillus</taxon>
    </lineage>
</organism>
<dbReference type="InterPro" id="IPR012338">
    <property type="entry name" value="Beta-lactam/transpept-like"/>
</dbReference>
<accession>A0A8J4GZF7</accession>
<dbReference type="GO" id="GO:0016787">
    <property type="term" value="F:hydrolase activity"/>
    <property type="evidence" value="ECO:0007669"/>
    <property type="project" value="UniProtKB-KW"/>
</dbReference>
<dbReference type="Proteomes" id="UP000677918">
    <property type="component" value="Unassembled WGS sequence"/>
</dbReference>
<evidence type="ECO:0000313" key="3">
    <source>
        <dbReference type="Proteomes" id="UP000677918"/>
    </source>
</evidence>
<reference evidence="2" key="1">
    <citation type="submission" date="2021-04" db="EMBL/GenBank/DDBJ databases">
        <title>Draft genome sequence of Xylanibacillus composti strain K13.</title>
        <authorList>
            <person name="Uke A."/>
            <person name="Chhe C."/>
            <person name="Baramee S."/>
            <person name="Kosugi A."/>
        </authorList>
    </citation>
    <scope>NUCLEOTIDE SEQUENCE</scope>
    <source>
        <strain evidence="2">K13</strain>
    </source>
</reference>
<dbReference type="EMBL" id="BOVK01000012">
    <property type="protein sequence ID" value="GIQ68072.1"/>
    <property type="molecule type" value="Genomic_DNA"/>
</dbReference>
<dbReference type="AlphaFoldDB" id="A0A8J4GZF7"/>